<keyword evidence="2" id="KW-0472">Membrane</keyword>
<dbReference type="AlphaFoldDB" id="A0A4S2M9Q4"/>
<keyword evidence="4" id="KW-1185">Reference proteome</keyword>
<name>A0A4S2M9Q4_OPIFE</name>
<proteinExistence type="predicted"/>
<evidence type="ECO:0000256" key="1">
    <source>
        <dbReference type="SAM" id="MobiDB-lite"/>
    </source>
</evidence>
<gene>
    <name evidence="3" type="ORF">CRM22_001677</name>
</gene>
<accession>A0A4S2M9Q4</accession>
<evidence type="ECO:0008006" key="5">
    <source>
        <dbReference type="Google" id="ProtNLM"/>
    </source>
</evidence>
<dbReference type="OrthoDB" id="10062823at2759"/>
<protein>
    <recommendedName>
        <fullName evidence="5">CR032 protein</fullName>
    </recommendedName>
</protein>
<evidence type="ECO:0000313" key="3">
    <source>
        <dbReference type="EMBL" id="TGZ73156.1"/>
    </source>
</evidence>
<sequence>MVCIPCIVIPAVLWILHRLLYPLILFLFPGLRERFPFLCPGPAASAEMTKEKAAGPYATTTTTAAVVEGTGADGAPEGEKKRKNE</sequence>
<keyword evidence="2" id="KW-1133">Transmembrane helix</keyword>
<evidence type="ECO:0000313" key="4">
    <source>
        <dbReference type="Proteomes" id="UP000308267"/>
    </source>
</evidence>
<feature type="region of interest" description="Disordered" evidence="1">
    <location>
        <begin position="66"/>
        <end position="85"/>
    </location>
</feature>
<feature type="compositionally biased region" description="Low complexity" evidence="1">
    <location>
        <begin position="66"/>
        <end position="75"/>
    </location>
</feature>
<evidence type="ECO:0000256" key="2">
    <source>
        <dbReference type="SAM" id="Phobius"/>
    </source>
</evidence>
<reference evidence="3 4" key="1">
    <citation type="journal article" date="2019" name="BMC Genomics">
        <title>New insights from Opisthorchis felineus genome: update on genomics of the epidemiologically important liver flukes.</title>
        <authorList>
            <person name="Ershov N.I."/>
            <person name="Mordvinov V.A."/>
            <person name="Prokhortchouk E.B."/>
            <person name="Pakharukova M.Y."/>
            <person name="Gunbin K.V."/>
            <person name="Ustyantsev K."/>
            <person name="Genaev M.A."/>
            <person name="Blinov A.G."/>
            <person name="Mazur A."/>
            <person name="Boulygina E."/>
            <person name="Tsygankova S."/>
            <person name="Khrameeva E."/>
            <person name="Chekanov N."/>
            <person name="Fan G."/>
            <person name="Xiao A."/>
            <person name="Zhang H."/>
            <person name="Xu X."/>
            <person name="Yang H."/>
            <person name="Solovyev V."/>
            <person name="Lee S.M."/>
            <person name="Liu X."/>
            <person name="Afonnikov D.A."/>
            <person name="Skryabin K.G."/>
        </authorList>
    </citation>
    <scope>NUCLEOTIDE SEQUENCE [LARGE SCALE GENOMIC DNA]</scope>
    <source>
        <strain evidence="3">AK-0245</strain>
        <tissue evidence="3">Whole organism</tissue>
    </source>
</reference>
<comment type="caution">
    <text evidence="3">The sequence shown here is derived from an EMBL/GenBank/DDBJ whole genome shotgun (WGS) entry which is preliminary data.</text>
</comment>
<dbReference type="EMBL" id="SJOL01003000">
    <property type="protein sequence ID" value="TGZ73156.1"/>
    <property type="molecule type" value="Genomic_DNA"/>
</dbReference>
<organism evidence="3 4">
    <name type="scientific">Opisthorchis felineus</name>
    <dbReference type="NCBI Taxonomy" id="147828"/>
    <lineage>
        <taxon>Eukaryota</taxon>
        <taxon>Metazoa</taxon>
        <taxon>Spiralia</taxon>
        <taxon>Lophotrochozoa</taxon>
        <taxon>Platyhelminthes</taxon>
        <taxon>Trematoda</taxon>
        <taxon>Digenea</taxon>
        <taxon>Opisthorchiida</taxon>
        <taxon>Opisthorchiata</taxon>
        <taxon>Opisthorchiidae</taxon>
        <taxon>Opisthorchis</taxon>
    </lineage>
</organism>
<dbReference type="Proteomes" id="UP000308267">
    <property type="component" value="Unassembled WGS sequence"/>
</dbReference>
<feature type="transmembrane region" description="Helical" evidence="2">
    <location>
        <begin position="6"/>
        <end position="28"/>
    </location>
</feature>
<keyword evidence="2" id="KW-0812">Transmembrane</keyword>